<comment type="caution">
    <text evidence="3">The sequence shown here is derived from an EMBL/GenBank/DDBJ whole genome shotgun (WGS) entry which is preliminary data.</text>
</comment>
<feature type="region of interest" description="Disordered" evidence="2">
    <location>
        <begin position="330"/>
        <end position="374"/>
    </location>
</feature>
<dbReference type="Proteomes" id="UP000654075">
    <property type="component" value="Unassembled WGS sequence"/>
</dbReference>
<gene>
    <name evidence="3" type="ORF">PGLA1383_LOCUS48121</name>
</gene>
<name>A0A813H2X7_POLGL</name>
<feature type="compositionally biased region" description="Polar residues" evidence="2">
    <location>
        <begin position="353"/>
        <end position="374"/>
    </location>
</feature>
<proteinExistence type="predicted"/>
<evidence type="ECO:0000256" key="2">
    <source>
        <dbReference type="SAM" id="MobiDB-lite"/>
    </source>
</evidence>
<protein>
    <submittedName>
        <fullName evidence="3">Uncharacterized protein</fullName>
    </submittedName>
</protein>
<sequence>MSPPNAMVLNGGFRPQVVPMIIPDEAFDQVELARLREEAMADTCRLLRFIVPSRSPCESTGCEDEELRVEQERENDEADCRVRVLRVARRQLWRERAGRVTRRENQEPGVCNLSPAADTQDRIYELKSKLAAMDQKASELEANIEQCKVERDVLFRKLEEVGHEVKEWGRIVTSLEAEEQVDECRREAQQEDISKETVVGAPAGDPAKETVVGAPAGDPATETVVGTPAGTPAHGSLISRPCGIAGLSLPTSRIPGPQIMQPLQQHQLQTQQLLTWHPPASLTSPAGLTAVASVASSTMPSGLVKVESMPSLAKATPGLVTLHATLGSSRSSSWLPSPGGSLQVPPGTRLPSGISSPSGFSTDQAPSSTLRQAEPTTGGAFAAVTTGGVSGILIVPGGIASPGGISGLSSPGGVQTSLRGSPSTAGVPAGLGLQAFQSQSSSARGPMSPVQMPLRHLLPTSGGVSAGHRLVGGPTPLVANPSGPTVRVLHSGPPSQAGSPRMQQQWSLRPATGGQIPVVTVAGPRYVVLPMTSKQNA</sequence>
<reference evidence="3" key="1">
    <citation type="submission" date="2021-02" db="EMBL/GenBank/DDBJ databases">
        <authorList>
            <person name="Dougan E. K."/>
            <person name="Rhodes N."/>
            <person name="Thang M."/>
            <person name="Chan C."/>
        </authorList>
    </citation>
    <scope>NUCLEOTIDE SEQUENCE</scope>
</reference>
<keyword evidence="1" id="KW-0175">Coiled coil</keyword>
<feature type="coiled-coil region" evidence="1">
    <location>
        <begin position="123"/>
        <end position="157"/>
    </location>
</feature>
<evidence type="ECO:0000313" key="4">
    <source>
        <dbReference type="Proteomes" id="UP000654075"/>
    </source>
</evidence>
<keyword evidence="4" id="KW-1185">Reference proteome</keyword>
<accession>A0A813H2X7</accession>
<dbReference type="EMBL" id="CAJNNV010030322">
    <property type="protein sequence ID" value="CAE8632138.1"/>
    <property type="molecule type" value="Genomic_DNA"/>
</dbReference>
<feature type="compositionally biased region" description="Low complexity" evidence="2">
    <location>
        <begin position="330"/>
        <end position="342"/>
    </location>
</feature>
<dbReference type="AlphaFoldDB" id="A0A813H2X7"/>
<evidence type="ECO:0000256" key="1">
    <source>
        <dbReference type="SAM" id="Coils"/>
    </source>
</evidence>
<organism evidence="3 4">
    <name type="scientific">Polarella glacialis</name>
    <name type="common">Dinoflagellate</name>
    <dbReference type="NCBI Taxonomy" id="89957"/>
    <lineage>
        <taxon>Eukaryota</taxon>
        <taxon>Sar</taxon>
        <taxon>Alveolata</taxon>
        <taxon>Dinophyceae</taxon>
        <taxon>Suessiales</taxon>
        <taxon>Suessiaceae</taxon>
        <taxon>Polarella</taxon>
    </lineage>
</organism>
<evidence type="ECO:0000313" key="3">
    <source>
        <dbReference type="EMBL" id="CAE8632138.1"/>
    </source>
</evidence>